<name>A0ABT8HTK1_9BACL</name>
<sequence length="241" mass="27704">MMPFKGTIEEQTLHSQELNEKVPLLVYYPPVYTTLKKYPVLIAQDGPDYFQLGRLASTADELIQSGDIEPMIIIGIAHQRGDDRHQKYHPIGSKHSSYLRFMSNELPAYINQEFNTYLLGSGICLIGDSLGGYVSLMCGLRYPRTFGQLILQSPFVDSNVLEILHSFTGYELLKLYHSVGTEEAKFKSPSGVKDFLTPNRQLFRMLETKNFEYQYEEFQGNHLWSDWQKNLVPALKFIYGK</sequence>
<dbReference type="Pfam" id="PF00756">
    <property type="entry name" value="Esterase"/>
    <property type="match status" value="1"/>
</dbReference>
<organism evidence="1 2">
    <name type="scientific">Fictibacillus fluitans</name>
    <dbReference type="NCBI Taxonomy" id="3058422"/>
    <lineage>
        <taxon>Bacteria</taxon>
        <taxon>Bacillati</taxon>
        <taxon>Bacillota</taxon>
        <taxon>Bacilli</taxon>
        <taxon>Bacillales</taxon>
        <taxon>Fictibacillaceae</taxon>
        <taxon>Fictibacillus</taxon>
    </lineage>
</organism>
<comment type="caution">
    <text evidence="1">The sequence shown here is derived from an EMBL/GenBank/DDBJ whole genome shotgun (WGS) entry which is preliminary data.</text>
</comment>
<protein>
    <submittedName>
        <fullName evidence="1">Alpha/beta hydrolase-fold protein</fullName>
    </submittedName>
</protein>
<dbReference type="GO" id="GO:0016787">
    <property type="term" value="F:hydrolase activity"/>
    <property type="evidence" value="ECO:0007669"/>
    <property type="project" value="UniProtKB-KW"/>
</dbReference>
<dbReference type="Proteomes" id="UP001172721">
    <property type="component" value="Unassembled WGS sequence"/>
</dbReference>
<dbReference type="InterPro" id="IPR029058">
    <property type="entry name" value="AB_hydrolase_fold"/>
</dbReference>
<gene>
    <name evidence="1" type="ORF">QYB97_03940</name>
</gene>
<dbReference type="Gene3D" id="3.40.50.1820">
    <property type="entry name" value="alpha/beta hydrolase"/>
    <property type="match status" value="1"/>
</dbReference>
<evidence type="ECO:0000313" key="1">
    <source>
        <dbReference type="EMBL" id="MDN4523607.1"/>
    </source>
</evidence>
<evidence type="ECO:0000313" key="2">
    <source>
        <dbReference type="Proteomes" id="UP001172721"/>
    </source>
</evidence>
<reference evidence="1" key="1">
    <citation type="submission" date="2023-07" db="EMBL/GenBank/DDBJ databases">
        <title>Fictibacillus sp. isolated from freshwater pond.</title>
        <authorList>
            <person name="Kirdat K."/>
            <person name="Bhat A."/>
            <person name="Mourya A."/>
            <person name="Yadav A."/>
        </authorList>
    </citation>
    <scope>NUCLEOTIDE SEQUENCE</scope>
    <source>
        <strain evidence="1">NE201</strain>
    </source>
</reference>
<dbReference type="PANTHER" id="PTHR48098">
    <property type="entry name" value="ENTEROCHELIN ESTERASE-RELATED"/>
    <property type="match status" value="1"/>
</dbReference>
<dbReference type="PANTHER" id="PTHR48098:SF3">
    <property type="entry name" value="IRON(III) ENTEROBACTIN ESTERASE"/>
    <property type="match status" value="1"/>
</dbReference>
<dbReference type="InterPro" id="IPR000801">
    <property type="entry name" value="Esterase-like"/>
</dbReference>
<accession>A0ABT8HTK1</accession>
<dbReference type="InterPro" id="IPR050583">
    <property type="entry name" value="Mycobacterial_A85_antigen"/>
</dbReference>
<keyword evidence="2" id="KW-1185">Reference proteome</keyword>
<proteinExistence type="predicted"/>
<keyword evidence="1" id="KW-0378">Hydrolase</keyword>
<dbReference type="EMBL" id="JAUHTR010000001">
    <property type="protein sequence ID" value="MDN4523607.1"/>
    <property type="molecule type" value="Genomic_DNA"/>
</dbReference>
<dbReference type="RefSeq" id="WP_301164626.1">
    <property type="nucleotide sequence ID" value="NZ_JAUHTR010000001.1"/>
</dbReference>
<dbReference type="SUPFAM" id="SSF53474">
    <property type="entry name" value="alpha/beta-Hydrolases"/>
    <property type="match status" value="1"/>
</dbReference>